<dbReference type="SUPFAM" id="SSF56784">
    <property type="entry name" value="HAD-like"/>
    <property type="match status" value="1"/>
</dbReference>
<dbReference type="PANTHER" id="PTHR10000">
    <property type="entry name" value="PHOSPHOSERINE PHOSPHATASE"/>
    <property type="match status" value="1"/>
</dbReference>
<dbReference type="Proteomes" id="UP001501343">
    <property type="component" value="Unassembled WGS sequence"/>
</dbReference>
<dbReference type="InterPro" id="IPR000150">
    <property type="entry name" value="Cof"/>
</dbReference>
<evidence type="ECO:0000313" key="2">
    <source>
        <dbReference type="Proteomes" id="UP001501343"/>
    </source>
</evidence>
<proteinExistence type="predicted"/>
<dbReference type="NCBIfam" id="TIGR00099">
    <property type="entry name" value="Cof-subfamily"/>
    <property type="match status" value="1"/>
</dbReference>
<protein>
    <submittedName>
        <fullName evidence="1">Cof-type HAD-IIB family hydrolase</fullName>
    </submittedName>
</protein>
<reference evidence="1 2" key="1">
    <citation type="journal article" date="2019" name="Int. J. Syst. Evol. Microbiol.">
        <title>The Global Catalogue of Microorganisms (GCM) 10K type strain sequencing project: providing services to taxonomists for standard genome sequencing and annotation.</title>
        <authorList>
            <consortium name="The Broad Institute Genomics Platform"/>
            <consortium name="The Broad Institute Genome Sequencing Center for Infectious Disease"/>
            <person name="Wu L."/>
            <person name="Ma J."/>
        </authorList>
    </citation>
    <scope>NUCLEOTIDE SEQUENCE [LARGE SCALE GENOMIC DNA]</scope>
    <source>
        <strain evidence="1 2">JCM 14900</strain>
    </source>
</reference>
<dbReference type="Pfam" id="PF08282">
    <property type="entry name" value="Hydrolase_3"/>
    <property type="match status" value="1"/>
</dbReference>
<dbReference type="Gene3D" id="3.40.50.1000">
    <property type="entry name" value="HAD superfamily/HAD-like"/>
    <property type="match status" value="1"/>
</dbReference>
<accession>A0ABN2PJZ2</accession>
<comment type="caution">
    <text evidence="1">The sequence shown here is derived from an EMBL/GenBank/DDBJ whole genome shotgun (WGS) entry which is preliminary data.</text>
</comment>
<dbReference type="PANTHER" id="PTHR10000:SF25">
    <property type="entry name" value="PHOSPHATASE YKRA-RELATED"/>
    <property type="match status" value="1"/>
</dbReference>
<dbReference type="InterPro" id="IPR036412">
    <property type="entry name" value="HAD-like_sf"/>
</dbReference>
<organism evidence="1 2">
    <name type="scientific">Microbacterium aoyamense</name>
    <dbReference type="NCBI Taxonomy" id="344166"/>
    <lineage>
        <taxon>Bacteria</taxon>
        <taxon>Bacillati</taxon>
        <taxon>Actinomycetota</taxon>
        <taxon>Actinomycetes</taxon>
        <taxon>Micrococcales</taxon>
        <taxon>Microbacteriaceae</taxon>
        <taxon>Microbacterium</taxon>
    </lineage>
</organism>
<evidence type="ECO:0000313" key="1">
    <source>
        <dbReference type="EMBL" id="GAA1923824.1"/>
    </source>
</evidence>
<keyword evidence="2" id="KW-1185">Reference proteome</keyword>
<dbReference type="GO" id="GO:0016787">
    <property type="term" value="F:hydrolase activity"/>
    <property type="evidence" value="ECO:0007669"/>
    <property type="project" value="UniProtKB-KW"/>
</dbReference>
<dbReference type="InterPro" id="IPR006379">
    <property type="entry name" value="HAD-SF_hydro_IIB"/>
</dbReference>
<dbReference type="InterPro" id="IPR023214">
    <property type="entry name" value="HAD_sf"/>
</dbReference>
<name>A0ABN2PJZ2_9MICO</name>
<keyword evidence="1" id="KW-0378">Hydrolase</keyword>
<dbReference type="EMBL" id="BAAAOF010000002">
    <property type="protein sequence ID" value="GAA1923824.1"/>
    <property type="molecule type" value="Genomic_DNA"/>
</dbReference>
<dbReference type="Gene3D" id="3.30.1240.10">
    <property type="match status" value="1"/>
</dbReference>
<gene>
    <name evidence="1" type="ORF">GCM10009775_15220</name>
</gene>
<dbReference type="RefSeq" id="WP_248146869.1">
    <property type="nucleotide sequence ID" value="NZ_BAAAOF010000002.1"/>
</dbReference>
<dbReference type="NCBIfam" id="TIGR01484">
    <property type="entry name" value="HAD-SF-IIB"/>
    <property type="match status" value="1"/>
</dbReference>
<sequence>MASLSRIVFIDVDGTILEHGSRVAASTVDAIQTARAAGHRVLLCTGRAQGDIDPAVLAIGFDGAVTNGGVTAYVGDELVVSRLLTPASVDRLVTAMQDLGIHYFLQTDDEVFATAGMTALVREWVRALQADDDARGVTRPENSLAGLATRTYRDVTFAPEDAIAKAVFVSLEDDGLERLQVAVGDEFHIVPGSIPLPGGSNGEVCLLGTNKGTAIELVLAHLGEDPQDVIGIGDSWNDVEMFEVCGTSVAMGNAEPELKALADFVTTSVADDGVWNAFVRLGLIEG</sequence>